<gene>
    <name evidence="2" type="ORF">PC9H_006749</name>
</gene>
<comment type="caution">
    <text evidence="2">The sequence shown here is derived from an EMBL/GenBank/DDBJ whole genome shotgun (WGS) entry which is preliminary data.</text>
</comment>
<dbReference type="GO" id="GO:0005524">
    <property type="term" value="F:ATP binding"/>
    <property type="evidence" value="ECO:0007669"/>
    <property type="project" value="InterPro"/>
</dbReference>
<evidence type="ECO:0000313" key="3">
    <source>
        <dbReference type="Proteomes" id="UP000623687"/>
    </source>
</evidence>
<dbReference type="InterPro" id="IPR001245">
    <property type="entry name" value="Ser-Thr/Tyr_kinase_cat_dom"/>
</dbReference>
<evidence type="ECO:0000313" key="2">
    <source>
        <dbReference type="EMBL" id="KAF7431033.1"/>
    </source>
</evidence>
<dbReference type="PROSITE" id="PS50011">
    <property type="entry name" value="PROTEIN_KINASE_DOM"/>
    <property type="match status" value="1"/>
</dbReference>
<accession>A0A8H6ZWT0</accession>
<dbReference type="SUPFAM" id="SSF56112">
    <property type="entry name" value="Protein kinase-like (PK-like)"/>
    <property type="match status" value="1"/>
</dbReference>
<evidence type="ECO:0000259" key="1">
    <source>
        <dbReference type="PROSITE" id="PS50011"/>
    </source>
</evidence>
<dbReference type="InterPro" id="IPR000719">
    <property type="entry name" value="Prot_kinase_dom"/>
</dbReference>
<proteinExistence type="predicted"/>
<dbReference type="GeneID" id="59376567"/>
<organism evidence="2 3">
    <name type="scientific">Pleurotus ostreatus</name>
    <name type="common">Oyster mushroom</name>
    <name type="synonym">White-rot fungus</name>
    <dbReference type="NCBI Taxonomy" id="5322"/>
    <lineage>
        <taxon>Eukaryota</taxon>
        <taxon>Fungi</taxon>
        <taxon>Dikarya</taxon>
        <taxon>Basidiomycota</taxon>
        <taxon>Agaricomycotina</taxon>
        <taxon>Agaricomycetes</taxon>
        <taxon>Agaricomycetidae</taxon>
        <taxon>Agaricales</taxon>
        <taxon>Pleurotineae</taxon>
        <taxon>Pleurotaceae</taxon>
        <taxon>Pleurotus</taxon>
    </lineage>
</organism>
<dbReference type="GO" id="GO:0004674">
    <property type="term" value="F:protein serine/threonine kinase activity"/>
    <property type="evidence" value="ECO:0007669"/>
    <property type="project" value="TreeGrafter"/>
</dbReference>
<dbReference type="Pfam" id="PF07714">
    <property type="entry name" value="PK_Tyr_Ser-Thr"/>
    <property type="match status" value="1"/>
</dbReference>
<reference evidence="2" key="1">
    <citation type="submission" date="2019-07" db="EMBL/GenBank/DDBJ databases">
        <authorList>
            <person name="Palmer J.M."/>
        </authorList>
    </citation>
    <scope>NUCLEOTIDE SEQUENCE</scope>
    <source>
        <strain evidence="2">PC9</strain>
    </source>
</reference>
<dbReference type="Proteomes" id="UP000623687">
    <property type="component" value="Unassembled WGS sequence"/>
</dbReference>
<keyword evidence="3" id="KW-1185">Reference proteome</keyword>
<dbReference type="InterPro" id="IPR011009">
    <property type="entry name" value="Kinase-like_dom_sf"/>
</dbReference>
<name>A0A8H6ZWT0_PLEOS</name>
<protein>
    <recommendedName>
        <fullName evidence="1">Protein kinase domain-containing protein</fullName>
    </recommendedName>
</protein>
<dbReference type="PANTHER" id="PTHR44329">
    <property type="entry name" value="SERINE/THREONINE-PROTEIN KINASE TNNI3K-RELATED"/>
    <property type="match status" value="1"/>
</dbReference>
<feature type="domain" description="Protein kinase" evidence="1">
    <location>
        <begin position="49"/>
        <end position="317"/>
    </location>
</feature>
<dbReference type="VEuPathDB" id="FungiDB:PC9H_006749"/>
<sequence>MPTVIPSPSWSNAELSAADIASLPYSKWIQEDLARPLVALSFKGKIRLTGHYVKLGKGSCSLVFPGEIIQAGQVHQVAVKVYQTDIADAQMMAREIKVLRMSRHPNIVYFHGVVATPHPTSSDLSDFRIVTSLCEGGDILSYLARNQNAHRMSLIHDMVAGMSYLHGNNIAHGRIEPKKVLVRLVDGRACAVLSSFASARILGDITSSDWYEGIYIYTPPENAPSKSSTPLATKEADIYAFGFTALKVLSTLEVTYSTDEAGAATAAFFWAGNRPSRQAHAGPELTLEVWQLIEECWNAEPKNRPIVEEVIARVAGLANKNCI</sequence>
<dbReference type="OrthoDB" id="3260205at2759"/>
<dbReference type="Gene3D" id="1.10.510.10">
    <property type="entry name" value="Transferase(Phosphotransferase) domain 1"/>
    <property type="match status" value="1"/>
</dbReference>
<dbReference type="EMBL" id="JACETU010000004">
    <property type="protein sequence ID" value="KAF7431033.1"/>
    <property type="molecule type" value="Genomic_DNA"/>
</dbReference>
<dbReference type="AlphaFoldDB" id="A0A8H6ZWT0"/>
<dbReference type="InterPro" id="IPR051681">
    <property type="entry name" value="Ser/Thr_Kinases-Pseudokinases"/>
</dbReference>
<dbReference type="RefSeq" id="XP_036632311.1">
    <property type="nucleotide sequence ID" value="XM_036776292.1"/>
</dbReference>